<sequence>MGLNKKRQKLRPCRRLEAKAPAAIQNGSLIYLRAQLMLTSRPKPAQAAQLAHPATVGVTGSTQSAISSGISEYMKQTQLTQLGLWQWQQEQEQEHEQELKQEQRHWKWRHQLEND</sequence>
<comment type="caution">
    <text evidence="1">The sequence shown here is derived from an EMBL/GenBank/DDBJ whole genome shotgun (WGS) entry which is preliminary data.</text>
</comment>
<proteinExistence type="predicted"/>
<reference evidence="1 2" key="1">
    <citation type="journal article" date="2019" name="J. Hered.">
        <title>An Improved Genome Assembly for Drosophila navojoa, the Basal Species in the mojavensis Cluster.</title>
        <authorList>
            <person name="Vanderlinde T."/>
            <person name="Dupim E.G."/>
            <person name="Nazario-Yepiz N.O."/>
            <person name="Carvalho A.B."/>
        </authorList>
    </citation>
    <scope>NUCLEOTIDE SEQUENCE [LARGE SCALE GENOMIC DNA]</scope>
    <source>
        <strain evidence="1">Navoj_Jal97</strain>
        <tissue evidence="1">Whole organism</tissue>
    </source>
</reference>
<evidence type="ECO:0000313" key="1">
    <source>
        <dbReference type="EMBL" id="TDG42138.1"/>
    </source>
</evidence>
<dbReference type="Proteomes" id="UP000295192">
    <property type="component" value="Unassembled WGS sequence"/>
</dbReference>
<keyword evidence="2" id="KW-1185">Reference proteome</keyword>
<protein>
    <submittedName>
        <fullName evidence="1">Uncharacterized protein</fullName>
    </submittedName>
</protein>
<dbReference type="EMBL" id="LSRL02000266">
    <property type="protein sequence ID" value="TDG42138.1"/>
    <property type="molecule type" value="Genomic_DNA"/>
</dbReference>
<evidence type="ECO:0000313" key="2">
    <source>
        <dbReference type="Proteomes" id="UP000295192"/>
    </source>
</evidence>
<dbReference type="AlphaFoldDB" id="A0A484B0A4"/>
<gene>
    <name evidence="1" type="ORF">AWZ03_011426</name>
</gene>
<accession>A0A484B0A4</accession>
<organism evidence="1 2">
    <name type="scientific">Drosophila navojoa</name>
    <name type="common">Fruit fly</name>
    <dbReference type="NCBI Taxonomy" id="7232"/>
    <lineage>
        <taxon>Eukaryota</taxon>
        <taxon>Metazoa</taxon>
        <taxon>Ecdysozoa</taxon>
        <taxon>Arthropoda</taxon>
        <taxon>Hexapoda</taxon>
        <taxon>Insecta</taxon>
        <taxon>Pterygota</taxon>
        <taxon>Neoptera</taxon>
        <taxon>Endopterygota</taxon>
        <taxon>Diptera</taxon>
        <taxon>Brachycera</taxon>
        <taxon>Muscomorpha</taxon>
        <taxon>Ephydroidea</taxon>
        <taxon>Drosophilidae</taxon>
        <taxon>Drosophila</taxon>
    </lineage>
</organism>
<name>A0A484B0A4_DRONA</name>